<reference evidence="9 10" key="1">
    <citation type="journal article" date="2020" name="ISME J.">
        <title>Uncovering the hidden diversity of litter-decomposition mechanisms in mushroom-forming fungi.</title>
        <authorList>
            <person name="Floudas D."/>
            <person name="Bentzer J."/>
            <person name="Ahren D."/>
            <person name="Johansson T."/>
            <person name="Persson P."/>
            <person name="Tunlid A."/>
        </authorList>
    </citation>
    <scope>NUCLEOTIDE SEQUENCE [LARGE SCALE GENOMIC DNA]</scope>
    <source>
        <strain evidence="9 10">CBS 101986</strain>
    </source>
</reference>
<dbReference type="EMBL" id="JAACJJ010000028">
    <property type="protein sequence ID" value="KAF5320903.1"/>
    <property type="molecule type" value="Genomic_DNA"/>
</dbReference>
<organism evidence="9 10">
    <name type="scientific">Psilocybe cf. subviscida</name>
    <dbReference type="NCBI Taxonomy" id="2480587"/>
    <lineage>
        <taxon>Eukaryota</taxon>
        <taxon>Fungi</taxon>
        <taxon>Dikarya</taxon>
        <taxon>Basidiomycota</taxon>
        <taxon>Agaricomycotina</taxon>
        <taxon>Agaricomycetes</taxon>
        <taxon>Agaricomycetidae</taxon>
        <taxon>Agaricales</taxon>
        <taxon>Agaricineae</taxon>
        <taxon>Strophariaceae</taxon>
        <taxon>Psilocybe</taxon>
    </lineage>
</organism>
<feature type="compositionally biased region" description="Low complexity" evidence="7">
    <location>
        <begin position="251"/>
        <end position="292"/>
    </location>
</feature>
<keyword evidence="4" id="KW-0813">Transport</keyword>
<dbReference type="PANTHER" id="PTHR40012:SF1">
    <property type="entry name" value="AUTOPHAGY-RELATED PROTEIN 29"/>
    <property type="match status" value="1"/>
</dbReference>
<evidence type="ECO:0000256" key="1">
    <source>
        <dbReference type="ARBA" id="ARBA00004329"/>
    </source>
</evidence>
<keyword evidence="6" id="KW-0072">Autophagy</keyword>
<dbReference type="OrthoDB" id="21072at2759"/>
<feature type="compositionally biased region" description="Low complexity" evidence="7">
    <location>
        <begin position="325"/>
        <end position="343"/>
    </location>
</feature>
<evidence type="ECO:0000256" key="7">
    <source>
        <dbReference type="SAM" id="MobiDB-lite"/>
    </source>
</evidence>
<feature type="region of interest" description="Disordered" evidence="7">
    <location>
        <begin position="94"/>
        <end position="131"/>
    </location>
</feature>
<evidence type="ECO:0000313" key="9">
    <source>
        <dbReference type="EMBL" id="KAF5320903.1"/>
    </source>
</evidence>
<feature type="region of interest" description="Disordered" evidence="7">
    <location>
        <begin position="355"/>
        <end position="383"/>
    </location>
</feature>
<comment type="caution">
    <text evidence="9">The sequence shown here is derived from an EMBL/GenBank/DDBJ whole genome shotgun (WGS) entry which is preliminary data.</text>
</comment>
<feature type="compositionally biased region" description="Low complexity" evidence="7">
    <location>
        <begin position="159"/>
        <end position="170"/>
    </location>
</feature>
<dbReference type="InterPro" id="IPR040666">
    <property type="entry name" value="Atg29_N"/>
</dbReference>
<protein>
    <recommendedName>
        <fullName evidence="3">Autophagy-related protein 29</fullName>
    </recommendedName>
</protein>
<evidence type="ECO:0000256" key="6">
    <source>
        <dbReference type="ARBA" id="ARBA00023006"/>
    </source>
</evidence>
<evidence type="ECO:0000256" key="3">
    <source>
        <dbReference type="ARBA" id="ARBA00013784"/>
    </source>
</evidence>
<evidence type="ECO:0000259" key="8">
    <source>
        <dbReference type="Pfam" id="PF18388"/>
    </source>
</evidence>
<dbReference type="Gene3D" id="1.10.10.2570">
    <property type="match status" value="1"/>
</dbReference>
<keyword evidence="5" id="KW-0653">Protein transport</keyword>
<feature type="compositionally biased region" description="Polar residues" evidence="7">
    <location>
        <begin position="363"/>
        <end position="383"/>
    </location>
</feature>
<evidence type="ECO:0000256" key="4">
    <source>
        <dbReference type="ARBA" id="ARBA00022448"/>
    </source>
</evidence>
<evidence type="ECO:0000256" key="2">
    <source>
        <dbReference type="ARBA" id="ARBA00010082"/>
    </source>
</evidence>
<feature type="compositionally biased region" description="Basic and acidic residues" evidence="7">
    <location>
        <begin position="231"/>
        <end position="243"/>
    </location>
</feature>
<dbReference type="AlphaFoldDB" id="A0A8H5BEC0"/>
<name>A0A8H5BEC0_9AGAR</name>
<feature type="compositionally biased region" description="Polar residues" evidence="7">
    <location>
        <begin position="117"/>
        <end position="131"/>
    </location>
</feature>
<comment type="similarity">
    <text evidence="2">Belongs to the ATG29 family.</text>
</comment>
<gene>
    <name evidence="9" type="ORF">D9619_000723</name>
</gene>
<dbReference type="GO" id="GO:0000045">
    <property type="term" value="P:autophagosome assembly"/>
    <property type="evidence" value="ECO:0007669"/>
    <property type="project" value="InterPro"/>
</dbReference>
<dbReference type="GO" id="GO:0015031">
    <property type="term" value="P:protein transport"/>
    <property type="evidence" value="ECO:0007669"/>
    <property type="project" value="UniProtKB-KW"/>
</dbReference>
<dbReference type="InterPro" id="IPR039362">
    <property type="entry name" value="ATG29_sf"/>
</dbReference>
<dbReference type="Proteomes" id="UP000567179">
    <property type="component" value="Unassembled WGS sequence"/>
</dbReference>
<sequence length="383" mass="40991">MPATTPLNVRVVVKLPYNRPEDALSNPTKIVWNQEKADILWKVIERSRSADSAGADWKGLAEHLEVPLPYLLYRVNARFQEDIRGLRDIKGALSPTSAQEPSLSPGPSGLSNPPLSATNRLGGSARATTTPMSVRQRLNSLGNHALASARRKPVAGSNATFQAAQATATTSYHAPTSPPLSDEEEDSDDEDAIKEEEAERQAEEEETLARKLVELQRMMTTETIGLVSAPRAREKGKVQDRGRMTPVSPHSLSSSRMDTLSSRSQSISSVGSPQGSIPDIPSQSSGSQPHSPVGRDFPRKASSPPAVSARNKVKRQFGVLPHPASDLSSNQGSSASSFSDLSDASLSASALESAFGSNLGGSRLSQFTRSRPTSNRTHSVVPQ</sequence>
<feature type="region of interest" description="Disordered" evidence="7">
    <location>
        <begin position="147"/>
        <end position="343"/>
    </location>
</feature>
<dbReference type="InterPro" id="IPR039113">
    <property type="entry name" value="ATG29"/>
</dbReference>
<feature type="compositionally biased region" description="Low complexity" evidence="7">
    <location>
        <begin position="101"/>
        <end position="116"/>
    </location>
</feature>
<evidence type="ECO:0000256" key="5">
    <source>
        <dbReference type="ARBA" id="ARBA00022927"/>
    </source>
</evidence>
<evidence type="ECO:0000313" key="10">
    <source>
        <dbReference type="Proteomes" id="UP000567179"/>
    </source>
</evidence>
<comment type="subcellular location">
    <subcellularLocation>
        <location evidence="1">Preautophagosomal structure</location>
    </subcellularLocation>
</comment>
<feature type="compositionally biased region" description="Basic and acidic residues" evidence="7">
    <location>
        <begin position="195"/>
        <end position="214"/>
    </location>
</feature>
<proteinExistence type="inferred from homology"/>
<accession>A0A8H5BEC0</accession>
<dbReference type="GO" id="GO:0000407">
    <property type="term" value="C:phagophore assembly site"/>
    <property type="evidence" value="ECO:0007669"/>
    <property type="project" value="UniProtKB-SubCell"/>
</dbReference>
<keyword evidence="10" id="KW-1185">Reference proteome</keyword>
<feature type="domain" description="Atg29 N-terminal" evidence="8">
    <location>
        <begin position="10"/>
        <end position="66"/>
    </location>
</feature>
<dbReference type="PANTHER" id="PTHR40012">
    <property type="entry name" value="AUTOPHAGY-RELATED PROTEIN 29"/>
    <property type="match status" value="1"/>
</dbReference>
<dbReference type="Pfam" id="PF18388">
    <property type="entry name" value="ATG29_N"/>
    <property type="match status" value="1"/>
</dbReference>
<feature type="compositionally biased region" description="Acidic residues" evidence="7">
    <location>
        <begin position="181"/>
        <end position="194"/>
    </location>
</feature>